<dbReference type="RefSeq" id="WP_397083491.1">
    <property type="nucleotide sequence ID" value="NZ_JBITGY010000005.1"/>
</dbReference>
<keyword evidence="2" id="KW-1185">Reference proteome</keyword>
<comment type="caution">
    <text evidence="1">The sequence shown here is derived from an EMBL/GenBank/DDBJ whole genome shotgun (WGS) entry which is preliminary data.</text>
</comment>
<dbReference type="Proteomes" id="UP001612741">
    <property type="component" value="Unassembled WGS sequence"/>
</dbReference>
<sequence>MALNFDTKTAPVRPTELVALAEAVYGASAADESVWLEWKSALELSKKLGCHHIARAIVGFANRMPDVAVAHAEGRAYLVVGIAPGELPGVDPVDIVVLDQGLAPYLGKQPLRWRATYVPVTRGGRTAQVLIVEVDPPRWGDEIFCMCKEYDGVRDGTIFVRGNGFTLPATSHELKALGLRQQRGTQEIEVELRVLAGTPLRPVDTGPEAVRQWLDGMRHKAVASLPARERPDRSSVSGAGREVELEYARKALSRATGDLIKIKPETRTPEEYRAEVEEYLRQSAQAWPDLVMPGAAAHLAPLELELVNPLAANLAEVEVRLDISGDVRSVLPRPARAREADERFLRLPSAPRPYGPEQVRSSILGLPMRRYPTPIYPFLREESGLERPQIDNSGSTSITFPAVHLRPHERVRLDPFVMVVSAPAPAVLAGRWQATSTSMDGRFTGELAISVSDDSMTLAEVLREPATWRKGGH</sequence>
<evidence type="ECO:0000313" key="1">
    <source>
        <dbReference type="EMBL" id="MFI6499901.1"/>
    </source>
</evidence>
<dbReference type="EMBL" id="JBITGY010000005">
    <property type="protein sequence ID" value="MFI6499901.1"/>
    <property type="molecule type" value="Genomic_DNA"/>
</dbReference>
<proteinExistence type="predicted"/>
<reference evidence="1 2" key="1">
    <citation type="submission" date="2024-10" db="EMBL/GenBank/DDBJ databases">
        <title>The Natural Products Discovery Center: Release of the First 8490 Sequenced Strains for Exploring Actinobacteria Biosynthetic Diversity.</title>
        <authorList>
            <person name="Kalkreuter E."/>
            <person name="Kautsar S.A."/>
            <person name="Yang D."/>
            <person name="Bader C.D."/>
            <person name="Teijaro C.N."/>
            <person name="Fluegel L."/>
            <person name="Davis C.M."/>
            <person name="Simpson J.R."/>
            <person name="Lauterbach L."/>
            <person name="Steele A.D."/>
            <person name="Gui C."/>
            <person name="Meng S."/>
            <person name="Li G."/>
            <person name="Viehrig K."/>
            <person name="Ye F."/>
            <person name="Su P."/>
            <person name="Kiefer A.F."/>
            <person name="Nichols A."/>
            <person name="Cepeda A.J."/>
            <person name="Yan W."/>
            <person name="Fan B."/>
            <person name="Jiang Y."/>
            <person name="Adhikari A."/>
            <person name="Zheng C.-J."/>
            <person name="Schuster L."/>
            <person name="Cowan T.M."/>
            <person name="Smanski M.J."/>
            <person name="Chevrette M.G."/>
            <person name="De Carvalho L.P.S."/>
            <person name="Shen B."/>
        </authorList>
    </citation>
    <scope>NUCLEOTIDE SEQUENCE [LARGE SCALE GENOMIC DNA]</scope>
    <source>
        <strain evidence="1 2">NPDC050545</strain>
    </source>
</reference>
<name>A0ABW7YVZ0_9ACTN</name>
<organism evidence="1 2">
    <name type="scientific">Nonomuraea typhae</name>
    <dbReference type="NCBI Taxonomy" id="2603600"/>
    <lineage>
        <taxon>Bacteria</taxon>
        <taxon>Bacillati</taxon>
        <taxon>Actinomycetota</taxon>
        <taxon>Actinomycetes</taxon>
        <taxon>Streptosporangiales</taxon>
        <taxon>Streptosporangiaceae</taxon>
        <taxon>Nonomuraea</taxon>
    </lineage>
</organism>
<protein>
    <submittedName>
        <fullName evidence="1">Helix-turn-helix domain-containing protein</fullName>
    </submittedName>
</protein>
<evidence type="ECO:0000313" key="2">
    <source>
        <dbReference type="Proteomes" id="UP001612741"/>
    </source>
</evidence>
<accession>A0ABW7YVZ0</accession>
<gene>
    <name evidence="1" type="ORF">ACIBG2_21115</name>
</gene>